<proteinExistence type="predicted"/>
<organism evidence="2 3">
    <name type="scientific">Clathrospora elynae</name>
    <dbReference type="NCBI Taxonomy" id="706981"/>
    <lineage>
        <taxon>Eukaryota</taxon>
        <taxon>Fungi</taxon>
        <taxon>Dikarya</taxon>
        <taxon>Ascomycota</taxon>
        <taxon>Pezizomycotina</taxon>
        <taxon>Dothideomycetes</taxon>
        <taxon>Pleosporomycetidae</taxon>
        <taxon>Pleosporales</taxon>
        <taxon>Diademaceae</taxon>
        <taxon>Clathrospora</taxon>
    </lineage>
</organism>
<evidence type="ECO:0000313" key="3">
    <source>
        <dbReference type="Proteomes" id="UP000800038"/>
    </source>
</evidence>
<feature type="compositionally biased region" description="Acidic residues" evidence="1">
    <location>
        <begin position="618"/>
        <end position="647"/>
    </location>
</feature>
<sequence>MPSRHSDLVLRNAATDNNACFITNLATELVHHIISYIRPASHLDFACTCKHILACSTDILKRHHDAHTKYSVSSDLDPTTVPTLLRSVFGYGDPIPAWHVRSLEIWHDRKSWQDWKMLDFQIPLEQDTISPLTWDFMPGELDDYFDALEFGVGAAYDDRDLARTQLEDGYDGILKAILLAYCPRLRDVKFVTPARDEFVDQVSSLGWLEWLIIKAVDSEKPWMPGFSALRSVAIGVPSETWMSAGHIRAGDNDSLLVQLLRLPNMEHLYFKDLRRQPDDNIAWDSMLPPRCSSVKHLFLDNCDDLGYSLRCALSEAPKALLTASFRAGDAMLEDADNFVSLFGAHQGATLESLMFYDFGERGGIHGYRCHAFRPEELNDFQVLKHICINIQDVELQAYYDRDDAIKDWESDGAFLERSFVNAFPRTTEALILWGTLSDSYMAWEPSDEQGSEDAVVWLVNGDDPEDPDRILKAVYLEDVERRSGRENADGRQEPHRKERVWFRRAIEVGRKRGVDIHTLTNRNKARHNIAFPVAPDKFDLKTRPWGDRPADWVFSPYSGRYEPKGCGRCGECEACLGLYSKKLWESIKREPRRIKHNGKDPKEEKGGDKIEGNVCKQDDDDDDDDDAEKDNDIEEEEEEEEEEVVED</sequence>
<evidence type="ECO:0008006" key="4">
    <source>
        <dbReference type="Google" id="ProtNLM"/>
    </source>
</evidence>
<dbReference type="Proteomes" id="UP000800038">
    <property type="component" value="Unassembled WGS sequence"/>
</dbReference>
<gene>
    <name evidence="2" type="ORF">EJ02DRAFT_263933</name>
</gene>
<protein>
    <recommendedName>
        <fullName evidence="4">F-box domain-containing protein</fullName>
    </recommendedName>
</protein>
<keyword evidence="3" id="KW-1185">Reference proteome</keyword>
<name>A0A6A5SEX7_9PLEO</name>
<reference evidence="2" key="1">
    <citation type="journal article" date="2020" name="Stud. Mycol.">
        <title>101 Dothideomycetes genomes: a test case for predicting lifestyles and emergence of pathogens.</title>
        <authorList>
            <person name="Haridas S."/>
            <person name="Albert R."/>
            <person name="Binder M."/>
            <person name="Bloem J."/>
            <person name="Labutti K."/>
            <person name="Salamov A."/>
            <person name="Andreopoulos B."/>
            <person name="Baker S."/>
            <person name="Barry K."/>
            <person name="Bills G."/>
            <person name="Bluhm B."/>
            <person name="Cannon C."/>
            <person name="Castanera R."/>
            <person name="Culley D."/>
            <person name="Daum C."/>
            <person name="Ezra D."/>
            <person name="Gonzalez J."/>
            <person name="Henrissat B."/>
            <person name="Kuo A."/>
            <person name="Liang C."/>
            <person name="Lipzen A."/>
            <person name="Lutzoni F."/>
            <person name="Magnuson J."/>
            <person name="Mondo S."/>
            <person name="Nolan M."/>
            <person name="Ohm R."/>
            <person name="Pangilinan J."/>
            <person name="Park H.-J."/>
            <person name="Ramirez L."/>
            <person name="Alfaro M."/>
            <person name="Sun H."/>
            <person name="Tritt A."/>
            <person name="Yoshinaga Y."/>
            <person name="Zwiers L.-H."/>
            <person name="Turgeon B."/>
            <person name="Goodwin S."/>
            <person name="Spatafora J."/>
            <person name="Crous P."/>
            <person name="Grigoriev I."/>
        </authorList>
    </citation>
    <scope>NUCLEOTIDE SEQUENCE</scope>
    <source>
        <strain evidence="2">CBS 161.51</strain>
    </source>
</reference>
<feature type="compositionally biased region" description="Basic and acidic residues" evidence="1">
    <location>
        <begin position="597"/>
        <end position="611"/>
    </location>
</feature>
<evidence type="ECO:0000313" key="2">
    <source>
        <dbReference type="EMBL" id="KAF1939191.1"/>
    </source>
</evidence>
<dbReference type="EMBL" id="ML976086">
    <property type="protein sequence ID" value="KAF1939191.1"/>
    <property type="molecule type" value="Genomic_DNA"/>
</dbReference>
<dbReference type="SUPFAM" id="SSF81383">
    <property type="entry name" value="F-box domain"/>
    <property type="match status" value="1"/>
</dbReference>
<dbReference type="InterPro" id="IPR036047">
    <property type="entry name" value="F-box-like_dom_sf"/>
</dbReference>
<dbReference type="AlphaFoldDB" id="A0A6A5SEX7"/>
<evidence type="ECO:0000256" key="1">
    <source>
        <dbReference type="SAM" id="MobiDB-lite"/>
    </source>
</evidence>
<dbReference type="OrthoDB" id="3644718at2759"/>
<feature type="region of interest" description="Disordered" evidence="1">
    <location>
        <begin position="592"/>
        <end position="647"/>
    </location>
</feature>
<accession>A0A6A5SEX7</accession>